<keyword evidence="1" id="KW-1133">Transmembrane helix</keyword>
<dbReference type="EMBL" id="BARV01042632">
    <property type="protein sequence ID" value="GAI49514.1"/>
    <property type="molecule type" value="Genomic_DNA"/>
</dbReference>
<feature type="non-terminal residue" evidence="2">
    <location>
        <position position="69"/>
    </location>
</feature>
<name>X1R1S4_9ZZZZ</name>
<organism evidence="2">
    <name type="scientific">marine sediment metagenome</name>
    <dbReference type="NCBI Taxonomy" id="412755"/>
    <lineage>
        <taxon>unclassified sequences</taxon>
        <taxon>metagenomes</taxon>
        <taxon>ecological metagenomes</taxon>
    </lineage>
</organism>
<gene>
    <name evidence="2" type="ORF">S06H3_64024</name>
</gene>
<keyword evidence="1" id="KW-0812">Transmembrane</keyword>
<accession>X1R1S4</accession>
<comment type="caution">
    <text evidence="2">The sequence shown here is derived from an EMBL/GenBank/DDBJ whole genome shotgun (WGS) entry which is preliminary data.</text>
</comment>
<keyword evidence="1" id="KW-0472">Membrane</keyword>
<evidence type="ECO:0000256" key="1">
    <source>
        <dbReference type="SAM" id="Phobius"/>
    </source>
</evidence>
<reference evidence="2" key="1">
    <citation type="journal article" date="2014" name="Front. Microbiol.">
        <title>High frequency of phylogenetically diverse reductive dehalogenase-homologous genes in deep subseafloor sedimentary metagenomes.</title>
        <authorList>
            <person name="Kawai M."/>
            <person name="Futagami T."/>
            <person name="Toyoda A."/>
            <person name="Takaki Y."/>
            <person name="Nishi S."/>
            <person name="Hori S."/>
            <person name="Arai W."/>
            <person name="Tsubouchi T."/>
            <person name="Morono Y."/>
            <person name="Uchiyama I."/>
            <person name="Ito T."/>
            <person name="Fujiyama A."/>
            <person name="Inagaki F."/>
            <person name="Takami H."/>
        </authorList>
    </citation>
    <scope>NUCLEOTIDE SEQUENCE</scope>
    <source>
        <strain evidence="2">Expedition CK06-06</strain>
    </source>
</reference>
<feature type="transmembrane region" description="Helical" evidence="1">
    <location>
        <begin position="20"/>
        <end position="42"/>
    </location>
</feature>
<feature type="transmembrane region" description="Helical" evidence="1">
    <location>
        <begin position="49"/>
        <end position="68"/>
    </location>
</feature>
<sequence>MSLYTGRYQIKTFFFKYFNLTAKNIGIVFIATSIVNLINFFYHMTMARLLGPSEYGILTSIISILFITG</sequence>
<proteinExistence type="predicted"/>
<evidence type="ECO:0000313" key="2">
    <source>
        <dbReference type="EMBL" id="GAI49514.1"/>
    </source>
</evidence>
<dbReference type="AlphaFoldDB" id="X1R1S4"/>
<protein>
    <submittedName>
        <fullName evidence="2">Uncharacterized protein</fullName>
    </submittedName>
</protein>